<dbReference type="InterPro" id="IPR050217">
    <property type="entry name" value="Peroxiredoxin"/>
</dbReference>
<dbReference type="GO" id="GO:0008379">
    <property type="term" value="F:thioredoxin peroxidase activity"/>
    <property type="evidence" value="ECO:0007669"/>
    <property type="project" value="TreeGrafter"/>
</dbReference>
<reference evidence="4" key="1">
    <citation type="journal article" date="2014" name="PLoS ONE">
        <title>Conserved gene order and expanded inverted repeats characterize plastid genomes of Thalassiosirales.</title>
        <authorList>
            <person name="Sabir J.S."/>
            <person name="Yu M."/>
            <person name="Ashworth M.P."/>
            <person name="Baeshen N.A."/>
            <person name="Baeshen M.N."/>
            <person name="Bahieldin A."/>
            <person name="Theriot E.C."/>
            <person name="Jansen R.K."/>
        </authorList>
    </citation>
    <scope>NUCLEOTIDE SEQUENCE</scope>
</reference>
<feature type="domain" description="Thioredoxin" evidence="3">
    <location>
        <begin position="5"/>
        <end position="163"/>
    </location>
</feature>
<dbReference type="CDD" id="cd03015">
    <property type="entry name" value="PRX_Typ2cys"/>
    <property type="match status" value="1"/>
</dbReference>
<sequence length="211" mass="24157">MTTFPQIGKRAPNFITVGVFKKKLGRIRLSDYRGKKYVLLIFYPANFTPVSPTELNALSDRVCDFRKLSTQILAISIDSPFSHLRSLLLSRTEGGLANLNYPLISDLAQTITKDYRLLTEDGLSLPGAFIIDKEGIIQYYTVNNLLCGRSINELLRILESLQYIKKNPGQACPANWEPSSSIYYKQENKTLYSHPLKSKRYFRDLYFSKKN</sequence>
<evidence type="ECO:0000259" key="3">
    <source>
        <dbReference type="PROSITE" id="PS51352"/>
    </source>
</evidence>
<keyword evidence="4" id="KW-0150">Chloroplast</keyword>
<organism evidence="4">
    <name type="scientific">Roundia cardiophora</name>
    <dbReference type="NCBI Taxonomy" id="1403802"/>
    <lineage>
        <taxon>Eukaryota</taxon>
        <taxon>Sar</taxon>
        <taxon>Stramenopiles</taxon>
        <taxon>Ochrophyta</taxon>
        <taxon>Bacillariophyta</taxon>
        <taxon>Coscinodiscophyceae</taxon>
        <taxon>Thalassiosirophycidae</taxon>
        <taxon>Thalassiosirales</taxon>
        <taxon>Thalassiosiraceae</taxon>
        <taxon>Roundia</taxon>
    </lineage>
</organism>
<dbReference type="GO" id="GO:0005829">
    <property type="term" value="C:cytosol"/>
    <property type="evidence" value="ECO:0007669"/>
    <property type="project" value="TreeGrafter"/>
</dbReference>
<geneLocation type="chloroplast" evidence="4"/>
<protein>
    <recommendedName>
        <fullName evidence="3">Thioredoxin domain-containing protein</fullName>
    </recommendedName>
</protein>
<dbReference type="InterPro" id="IPR000866">
    <property type="entry name" value="AhpC/TSA"/>
</dbReference>
<evidence type="ECO:0000256" key="1">
    <source>
        <dbReference type="ARBA" id="ARBA00009796"/>
    </source>
</evidence>
<dbReference type="GO" id="GO:0042744">
    <property type="term" value="P:hydrogen peroxide catabolic process"/>
    <property type="evidence" value="ECO:0007669"/>
    <property type="project" value="TreeGrafter"/>
</dbReference>
<comment type="similarity">
    <text evidence="1">Belongs to the peroxiredoxin family. AhpC/Prx1 subfamily.</text>
</comment>
<gene>
    <name evidence="4" type="primary">ycf42</name>
</gene>
<dbReference type="InterPro" id="IPR013766">
    <property type="entry name" value="Thioredoxin_domain"/>
</dbReference>
<evidence type="ECO:0000256" key="2">
    <source>
        <dbReference type="ARBA" id="ARBA00023002"/>
    </source>
</evidence>
<dbReference type="GO" id="GO:0045454">
    <property type="term" value="P:cell redox homeostasis"/>
    <property type="evidence" value="ECO:0007669"/>
    <property type="project" value="TreeGrafter"/>
</dbReference>
<dbReference type="Pfam" id="PF00578">
    <property type="entry name" value="AhpC-TSA"/>
    <property type="match status" value="1"/>
</dbReference>
<keyword evidence="4" id="KW-0934">Plastid</keyword>
<dbReference type="GeneID" id="20833840"/>
<dbReference type="SUPFAM" id="SSF52833">
    <property type="entry name" value="Thioredoxin-like"/>
    <property type="match status" value="1"/>
</dbReference>
<dbReference type="GO" id="GO:0033554">
    <property type="term" value="P:cellular response to stress"/>
    <property type="evidence" value="ECO:0007669"/>
    <property type="project" value="TreeGrafter"/>
</dbReference>
<accession>A0A089X814</accession>
<proteinExistence type="inferred from homology"/>
<evidence type="ECO:0000313" key="4">
    <source>
        <dbReference type="EMBL" id="AIR75829.1"/>
    </source>
</evidence>
<dbReference type="AlphaFoldDB" id="A0A089X814"/>
<dbReference type="PANTHER" id="PTHR10681">
    <property type="entry name" value="THIOREDOXIN PEROXIDASE"/>
    <property type="match status" value="1"/>
</dbReference>
<dbReference type="PANTHER" id="PTHR10681:SF128">
    <property type="entry name" value="THIOREDOXIN-DEPENDENT PEROXIDE REDUCTASE, MITOCHONDRIAL"/>
    <property type="match status" value="1"/>
</dbReference>
<dbReference type="PIRSF" id="PIRSF000239">
    <property type="entry name" value="AHPC"/>
    <property type="match status" value="1"/>
</dbReference>
<dbReference type="GO" id="GO:0006979">
    <property type="term" value="P:response to oxidative stress"/>
    <property type="evidence" value="ECO:0007669"/>
    <property type="project" value="TreeGrafter"/>
</dbReference>
<dbReference type="RefSeq" id="YP_009093156.1">
    <property type="nucleotide sequence ID" value="NC_025312.1"/>
</dbReference>
<dbReference type="PROSITE" id="PS51352">
    <property type="entry name" value="THIOREDOXIN_2"/>
    <property type="match status" value="1"/>
</dbReference>
<dbReference type="InterPro" id="IPR024706">
    <property type="entry name" value="Peroxiredoxin_AhpC-typ"/>
</dbReference>
<dbReference type="Gene3D" id="3.40.30.10">
    <property type="entry name" value="Glutaredoxin"/>
    <property type="match status" value="1"/>
</dbReference>
<dbReference type="InterPro" id="IPR036249">
    <property type="entry name" value="Thioredoxin-like_sf"/>
</dbReference>
<name>A0A089X814_9STRA</name>
<keyword evidence="2" id="KW-0560">Oxidoreductase</keyword>
<dbReference type="EMBL" id="KJ958483">
    <property type="protein sequence ID" value="AIR75829.1"/>
    <property type="molecule type" value="Genomic_DNA"/>
</dbReference>
<reference evidence="4" key="2">
    <citation type="submission" date="2014-06" db="EMBL/GenBank/DDBJ databases">
        <authorList>
            <person name="Sabir J.S.M."/>
            <person name="Yu M."/>
            <person name="Ashworth M.P."/>
            <person name="Baeshen N.A."/>
            <person name="Baeshen M.N."/>
            <person name="Bahieldin A."/>
            <person name="Theriot E.C."/>
            <person name="Jansen R.K."/>
        </authorList>
    </citation>
    <scope>NUCLEOTIDE SEQUENCE</scope>
</reference>